<reference evidence="1" key="1">
    <citation type="journal article" date="2021" name="Environ. Microbiol.">
        <title>Gene family expansions and transcriptome signatures uncover fungal adaptations to wood decay.</title>
        <authorList>
            <person name="Hage H."/>
            <person name="Miyauchi S."/>
            <person name="Viragh M."/>
            <person name="Drula E."/>
            <person name="Min B."/>
            <person name="Chaduli D."/>
            <person name="Navarro D."/>
            <person name="Favel A."/>
            <person name="Norest M."/>
            <person name="Lesage-Meessen L."/>
            <person name="Balint B."/>
            <person name="Merenyi Z."/>
            <person name="de Eugenio L."/>
            <person name="Morin E."/>
            <person name="Martinez A.T."/>
            <person name="Baldrian P."/>
            <person name="Stursova M."/>
            <person name="Martinez M.J."/>
            <person name="Novotny C."/>
            <person name="Magnuson J.K."/>
            <person name="Spatafora J.W."/>
            <person name="Maurice S."/>
            <person name="Pangilinan J."/>
            <person name="Andreopoulos W."/>
            <person name="LaButti K."/>
            <person name="Hundley H."/>
            <person name="Na H."/>
            <person name="Kuo A."/>
            <person name="Barry K."/>
            <person name="Lipzen A."/>
            <person name="Henrissat B."/>
            <person name="Riley R."/>
            <person name="Ahrendt S."/>
            <person name="Nagy L.G."/>
            <person name="Grigoriev I.V."/>
            <person name="Martin F."/>
            <person name="Rosso M.N."/>
        </authorList>
    </citation>
    <scope>NUCLEOTIDE SEQUENCE</scope>
    <source>
        <strain evidence="1">CBS 384.51</strain>
    </source>
</reference>
<protein>
    <submittedName>
        <fullName evidence="1">Uncharacterized protein</fullName>
    </submittedName>
</protein>
<sequence length="279" mass="31534">MWTSERCWSVQVRKLVYCHCFLLLAKRANYAVPEVRRVYCTLHHISHAHCRPMPVRQPSADSITEYSESSNERLSPPRELQSNFRKLEINAQHPRVRRKLTGSPSWANSSESESSCGPSPGGPGSVKRTRLSPEESETASWMRYAKALDGGGSSGQFACTWVETADNLLERPCGYISKKHLVKRHIESKHLHIKPITCEVCGKGFSQRTNYATHMNTHTGAAPHKCPFDGCNATFGDPARRHRHMKTVHNHQPSKRRTQSDHHTLIDMGISEPEEEDSS</sequence>
<evidence type="ECO:0000313" key="2">
    <source>
        <dbReference type="Proteomes" id="UP001055072"/>
    </source>
</evidence>
<dbReference type="EMBL" id="MU274904">
    <property type="protein sequence ID" value="KAI0092068.1"/>
    <property type="molecule type" value="Genomic_DNA"/>
</dbReference>
<name>A0ACB8UCM4_9APHY</name>
<evidence type="ECO:0000313" key="1">
    <source>
        <dbReference type="EMBL" id="KAI0092068.1"/>
    </source>
</evidence>
<proteinExistence type="predicted"/>
<organism evidence="1 2">
    <name type="scientific">Irpex rosettiformis</name>
    <dbReference type="NCBI Taxonomy" id="378272"/>
    <lineage>
        <taxon>Eukaryota</taxon>
        <taxon>Fungi</taxon>
        <taxon>Dikarya</taxon>
        <taxon>Basidiomycota</taxon>
        <taxon>Agaricomycotina</taxon>
        <taxon>Agaricomycetes</taxon>
        <taxon>Polyporales</taxon>
        <taxon>Irpicaceae</taxon>
        <taxon>Irpex</taxon>
    </lineage>
</organism>
<comment type="caution">
    <text evidence="1">The sequence shown here is derived from an EMBL/GenBank/DDBJ whole genome shotgun (WGS) entry which is preliminary data.</text>
</comment>
<gene>
    <name evidence="1" type="ORF">BDY19DRAFT_577459</name>
</gene>
<keyword evidence="2" id="KW-1185">Reference proteome</keyword>
<dbReference type="Proteomes" id="UP001055072">
    <property type="component" value="Unassembled WGS sequence"/>
</dbReference>
<accession>A0ACB8UCM4</accession>